<comment type="subcellular location">
    <subcellularLocation>
        <location evidence="1">Cytoplasm</location>
    </subcellularLocation>
</comment>
<gene>
    <name evidence="8" type="primary">cueR</name>
    <name evidence="8" type="ORF">DS837_11145</name>
</gene>
<comment type="caution">
    <text evidence="8">The sequence shown here is derived from an EMBL/GenBank/DDBJ whole genome shotgun (WGS) entry which is preliminary data.</text>
</comment>
<keyword evidence="3" id="KW-0805">Transcription regulation</keyword>
<organism evidence="8 9">
    <name type="scientific">Azospirillum brasilense</name>
    <dbReference type="NCBI Taxonomy" id="192"/>
    <lineage>
        <taxon>Bacteria</taxon>
        <taxon>Pseudomonadati</taxon>
        <taxon>Pseudomonadota</taxon>
        <taxon>Alphaproteobacteria</taxon>
        <taxon>Rhodospirillales</taxon>
        <taxon>Azospirillaceae</taxon>
        <taxon>Azospirillum</taxon>
    </lineage>
</organism>
<dbReference type="Pfam" id="PF00376">
    <property type="entry name" value="MerR"/>
    <property type="match status" value="1"/>
</dbReference>
<dbReference type="InterPro" id="IPR000551">
    <property type="entry name" value="MerR-type_HTH_dom"/>
</dbReference>
<evidence type="ECO:0000256" key="4">
    <source>
        <dbReference type="ARBA" id="ARBA00023125"/>
    </source>
</evidence>
<keyword evidence="2" id="KW-0963">Cytoplasm</keyword>
<sequence length="141" mass="15696">MNIGQAAKASSVNAKLIRYYESIGLIPEAGRTASGYRVYTKQEVNILRFVKRARTLGFSIERIQHLVGLWRDKDRASTEVKRVALDHVAELEAKIAEMQAMADTLRELADACHGDHRPDCPILHDLANPEATVACHQAHGH</sequence>
<dbReference type="GO" id="GO:0045893">
    <property type="term" value="P:positive regulation of DNA-templated transcription"/>
    <property type="evidence" value="ECO:0007669"/>
    <property type="project" value="InterPro"/>
</dbReference>
<name>A0A6L3B1Q0_AZOBR</name>
<dbReference type="PANTHER" id="PTHR30204">
    <property type="entry name" value="REDOX-CYCLING DRUG-SENSING TRANSCRIPTIONAL ACTIVATOR SOXR"/>
    <property type="match status" value="1"/>
</dbReference>
<dbReference type="InterPro" id="IPR015358">
    <property type="entry name" value="Tscrpt_reg_MerR_DNA-bd"/>
</dbReference>
<dbReference type="PRINTS" id="PR00040">
    <property type="entry name" value="HTHMERR"/>
</dbReference>
<dbReference type="PANTHER" id="PTHR30204:SF94">
    <property type="entry name" value="HEAVY METAL-DEPENDENT TRANSCRIPTIONAL REGULATOR HI_0293-RELATED"/>
    <property type="match status" value="1"/>
</dbReference>
<keyword evidence="5" id="KW-0804">Transcription</keyword>
<evidence type="ECO:0000256" key="1">
    <source>
        <dbReference type="ARBA" id="ARBA00004496"/>
    </source>
</evidence>
<dbReference type="RefSeq" id="WP_149164816.1">
    <property type="nucleotide sequence ID" value="NZ_QOKV01000005.1"/>
</dbReference>
<dbReference type="Proteomes" id="UP000476837">
    <property type="component" value="Unassembled WGS sequence"/>
</dbReference>
<accession>A0A6L3B1Q0</accession>
<dbReference type="InterPro" id="IPR009061">
    <property type="entry name" value="DNA-bd_dom_put_sf"/>
</dbReference>
<dbReference type="PROSITE" id="PS00552">
    <property type="entry name" value="HTH_MERR_1"/>
    <property type="match status" value="1"/>
</dbReference>
<dbReference type="InterPro" id="IPR047057">
    <property type="entry name" value="MerR_fam"/>
</dbReference>
<evidence type="ECO:0000256" key="3">
    <source>
        <dbReference type="ARBA" id="ARBA00023015"/>
    </source>
</evidence>
<feature type="coiled-coil region" evidence="6">
    <location>
        <begin position="81"/>
        <end position="108"/>
    </location>
</feature>
<feature type="domain" description="HTH merR-type" evidence="7">
    <location>
        <begin position="1"/>
        <end position="69"/>
    </location>
</feature>
<dbReference type="Pfam" id="PF09278">
    <property type="entry name" value="MerR-DNA-bind"/>
    <property type="match status" value="1"/>
</dbReference>
<dbReference type="CDD" id="cd01108">
    <property type="entry name" value="HTH_CueR"/>
    <property type="match status" value="1"/>
</dbReference>
<dbReference type="EMBL" id="QOKV01000005">
    <property type="protein sequence ID" value="KAA0686244.1"/>
    <property type="molecule type" value="Genomic_DNA"/>
</dbReference>
<dbReference type="GO" id="GO:0003700">
    <property type="term" value="F:DNA-binding transcription factor activity"/>
    <property type="evidence" value="ECO:0007669"/>
    <property type="project" value="InterPro"/>
</dbReference>
<reference evidence="8 9" key="1">
    <citation type="submission" date="2018-07" db="EMBL/GenBank/DDBJ databases">
        <title>Genome sequence of Roseomonas fauriae ATCC 49958.</title>
        <authorList>
            <person name="Sant'Anna F.H."/>
            <person name="Baldani J.I."/>
            <person name="Zilli J.E."/>
            <person name="Reis V.M."/>
            <person name="Hartmann A."/>
            <person name="Cruz L."/>
            <person name="de Souza E.M."/>
            <person name="de Oliveira Pedrosa F."/>
            <person name="Passaglia L.M.P."/>
        </authorList>
    </citation>
    <scope>NUCLEOTIDE SEQUENCE [LARGE SCALE GENOMIC DNA]</scope>
    <source>
        <strain evidence="8 9">ATCC 49958</strain>
    </source>
</reference>
<keyword evidence="6" id="KW-0175">Coiled coil</keyword>
<dbReference type="Gene3D" id="1.10.1660.10">
    <property type="match status" value="1"/>
</dbReference>
<evidence type="ECO:0000256" key="6">
    <source>
        <dbReference type="SAM" id="Coils"/>
    </source>
</evidence>
<evidence type="ECO:0000256" key="2">
    <source>
        <dbReference type="ARBA" id="ARBA00022490"/>
    </source>
</evidence>
<dbReference type="InterPro" id="IPR011789">
    <property type="entry name" value="CueR"/>
</dbReference>
<dbReference type="PROSITE" id="PS50937">
    <property type="entry name" value="HTH_MERR_2"/>
    <property type="match status" value="1"/>
</dbReference>
<evidence type="ECO:0000313" key="9">
    <source>
        <dbReference type="Proteomes" id="UP000476837"/>
    </source>
</evidence>
<dbReference type="GO" id="GO:0005737">
    <property type="term" value="C:cytoplasm"/>
    <property type="evidence" value="ECO:0007669"/>
    <property type="project" value="UniProtKB-SubCell"/>
</dbReference>
<dbReference type="SUPFAM" id="SSF46955">
    <property type="entry name" value="Putative DNA-binding domain"/>
    <property type="match status" value="1"/>
</dbReference>
<proteinExistence type="predicted"/>
<protein>
    <submittedName>
        <fullName evidence="8">Cu(I)-responsive transcriptional regulator</fullName>
    </submittedName>
</protein>
<keyword evidence="4" id="KW-0238">DNA-binding</keyword>
<dbReference type="NCBIfam" id="TIGR02044">
    <property type="entry name" value="CueR"/>
    <property type="match status" value="1"/>
</dbReference>
<dbReference type="GO" id="GO:0005507">
    <property type="term" value="F:copper ion binding"/>
    <property type="evidence" value="ECO:0007669"/>
    <property type="project" value="InterPro"/>
</dbReference>
<evidence type="ECO:0000313" key="8">
    <source>
        <dbReference type="EMBL" id="KAA0686244.1"/>
    </source>
</evidence>
<evidence type="ECO:0000259" key="7">
    <source>
        <dbReference type="PROSITE" id="PS50937"/>
    </source>
</evidence>
<dbReference type="GO" id="GO:0003677">
    <property type="term" value="F:DNA binding"/>
    <property type="evidence" value="ECO:0007669"/>
    <property type="project" value="UniProtKB-KW"/>
</dbReference>
<dbReference type="SMART" id="SM00422">
    <property type="entry name" value="HTH_MERR"/>
    <property type="match status" value="1"/>
</dbReference>
<dbReference type="AlphaFoldDB" id="A0A6L3B1Q0"/>
<evidence type="ECO:0000256" key="5">
    <source>
        <dbReference type="ARBA" id="ARBA00023163"/>
    </source>
</evidence>